<comment type="caution">
    <text evidence="2">The sequence shown here is derived from an EMBL/GenBank/DDBJ whole genome shotgun (WGS) entry which is preliminary data.</text>
</comment>
<dbReference type="SUPFAM" id="SSF52949">
    <property type="entry name" value="Macro domain-like"/>
    <property type="match status" value="1"/>
</dbReference>
<evidence type="ECO:0000313" key="3">
    <source>
        <dbReference type="Proteomes" id="UP000003672"/>
    </source>
</evidence>
<dbReference type="InterPro" id="IPR012664">
    <property type="entry name" value="CHP02452"/>
</dbReference>
<feature type="domain" description="Microbial-type PARG catalytic" evidence="1">
    <location>
        <begin position="23"/>
        <end position="145"/>
    </location>
</feature>
<dbReference type="EMBL" id="ACGO02000001">
    <property type="protein sequence ID" value="EFJ70174.1"/>
    <property type="molecule type" value="Genomic_DNA"/>
</dbReference>
<name>A0AA87AAF3_9LACO</name>
<dbReference type="Proteomes" id="UP000003672">
    <property type="component" value="Unassembled WGS sequence"/>
</dbReference>
<sequence>MGIVAKRIAMAKSHLKIMENKYTNETNLSIKQSKIYSPKDFLQKPHIKYTHYANLSFKEENTAHAANNLKNIYPNLKTAILNFADYLTPGGGYLNGSGAQEEVLCHESNLYSVLTNFTDFYQWNREHINHHLYQNRAIYSPNIVFTNLDGTLVNKFDVITCAAPCYNRANFDNISYRTACEVLQNRMYFVKTIAEENHVNNLILGAWGAGAFGFRGKEVAKMWHQIWAESSPVENVCFAVIEHISTNNVDIFEAEFS</sequence>
<dbReference type="RefSeq" id="WP_003648819.1">
    <property type="nucleotide sequence ID" value="NZ_CP040500.1"/>
</dbReference>
<dbReference type="InterPro" id="IPR043472">
    <property type="entry name" value="Macro_dom-like"/>
</dbReference>
<reference evidence="2 3" key="1">
    <citation type="submission" date="2010-06" db="EMBL/GenBank/DDBJ databases">
        <authorList>
            <person name="Muzny D."/>
            <person name="Qin X."/>
            <person name="Buhay C."/>
            <person name="Dugan-Rocha S."/>
            <person name="Ding Y."/>
            <person name="Chen G."/>
            <person name="Hawes A."/>
            <person name="Holder M."/>
            <person name="Jhangiani S."/>
            <person name="Johnson A."/>
            <person name="Khan Z."/>
            <person name="Li Z."/>
            <person name="Liu W."/>
            <person name="Liu X."/>
            <person name="Perez L."/>
            <person name="Shen H."/>
            <person name="Wang Q."/>
            <person name="Watt J."/>
            <person name="Xi L."/>
            <person name="Xin Y."/>
            <person name="Zhou J."/>
            <person name="Deng J."/>
            <person name="Jiang H."/>
            <person name="Liu Y."/>
            <person name="Qu J."/>
            <person name="Song X.-Z."/>
            <person name="Zhang L."/>
            <person name="Villasana D."/>
            <person name="Johnson A."/>
            <person name="Liu J."/>
            <person name="Liyanage D."/>
            <person name="Lorensuhewa L."/>
            <person name="Robinson T."/>
            <person name="Song A."/>
            <person name="Song B.-B."/>
            <person name="Dinh H."/>
            <person name="Thornton R."/>
            <person name="Coyle M."/>
            <person name="Francisco L."/>
            <person name="Jackson L."/>
            <person name="Javaid M."/>
            <person name="Korchina V."/>
            <person name="Kovar C."/>
            <person name="Mata R."/>
            <person name="Mathew T."/>
            <person name="Ngo R."/>
            <person name="Nguyen L."/>
            <person name="Nguyen N."/>
            <person name="Okwuonu G."/>
            <person name="Ongeri F."/>
            <person name="Pham C."/>
            <person name="Simmons D."/>
            <person name="Wilczek-Boney K."/>
            <person name="Hale W."/>
            <person name="Jakkamsetti A."/>
            <person name="Pham P."/>
            <person name="Ruth R."/>
            <person name="San Lucas F."/>
            <person name="Warren J."/>
            <person name="Zhang J."/>
            <person name="Zhao Z."/>
            <person name="Zhou C."/>
            <person name="Zhu D."/>
            <person name="Lee S."/>
            <person name="Bess C."/>
            <person name="Blankenburg K."/>
            <person name="Forbes L."/>
            <person name="Fu Q."/>
            <person name="Gubbala S."/>
            <person name="Hirani K."/>
            <person name="Jayaseelan J.C."/>
            <person name="Lara F."/>
            <person name="Munidasa M."/>
            <person name="Palculict T."/>
            <person name="Patil S."/>
            <person name="Pu L.-L."/>
            <person name="Saada N."/>
            <person name="Tang L."/>
            <person name="Weissenberger G."/>
            <person name="Zhu Y."/>
            <person name="Hemphill L."/>
            <person name="Shang Y."/>
            <person name="Youmans B."/>
            <person name="Ayvaz T."/>
            <person name="Ross M."/>
            <person name="Santibanez J."/>
            <person name="Aqrawi P."/>
            <person name="Gross S."/>
            <person name="Joshi V."/>
            <person name="Fowler G."/>
            <person name="Nazareth L."/>
            <person name="Reid J."/>
            <person name="Worley K."/>
            <person name="Petrosino J."/>
            <person name="Highlander S."/>
            <person name="Gibbs R."/>
        </authorList>
    </citation>
    <scope>NUCLEOTIDE SEQUENCE [LARGE SCALE GENOMIC DNA]</scope>
    <source>
        <strain evidence="2 3">JV-V03</strain>
    </source>
</reference>
<organism evidence="2 3">
    <name type="scientific">Lactobacillus paragasseri JV-V03</name>
    <dbReference type="NCBI Taxonomy" id="525326"/>
    <lineage>
        <taxon>Bacteria</taxon>
        <taxon>Bacillati</taxon>
        <taxon>Bacillota</taxon>
        <taxon>Bacilli</taxon>
        <taxon>Lactobacillales</taxon>
        <taxon>Lactobacillaceae</taxon>
        <taxon>Lactobacillus</taxon>
    </lineage>
</organism>
<dbReference type="PANTHER" id="PTHR35596:SF1">
    <property type="entry name" value="MICROBIAL-TYPE PARG CATALYTIC DOMAIN-CONTAINING PROTEIN"/>
    <property type="match status" value="1"/>
</dbReference>
<dbReference type="Gene3D" id="3.40.220.10">
    <property type="entry name" value="Leucine Aminopeptidase, subunit E, domain 1"/>
    <property type="match status" value="1"/>
</dbReference>
<accession>A0AA87AAF3</accession>
<dbReference type="AlphaFoldDB" id="A0AA87AAF3"/>
<dbReference type="Pfam" id="PF10021">
    <property type="entry name" value="PARG_cat_microb"/>
    <property type="match status" value="1"/>
</dbReference>
<gene>
    <name evidence="2" type="ORF">HMPREF0514_10618</name>
</gene>
<evidence type="ECO:0000259" key="1">
    <source>
        <dbReference type="Pfam" id="PF10021"/>
    </source>
</evidence>
<dbReference type="NCBIfam" id="TIGR02452">
    <property type="entry name" value="TIGR02452 family protein"/>
    <property type="match status" value="1"/>
</dbReference>
<dbReference type="InterPro" id="IPR019261">
    <property type="entry name" value="PARG_cat_microbial"/>
</dbReference>
<evidence type="ECO:0000313" key="2">
    <source>
        <dbReference type="EMBL" id="EFJ70174.1"/>
    </source>
</evidence>
<dbReference type="PIRSF" id="PIRSF014899">
    <property type="entry name" value="UCP014899"/>
    <property type="match status" value="1"/>
</dbReference>
<dbReference type="PANTHER" id="PTHR35596">
    <property type="entry name" value="DUF2263 DOMAIN-CONTAINING PROTEIN"/>
    <property type="match status" value="1"/>
</dbReference>
<proteinExistence type="predicted"/>
<protein>
    <submittedName>
        <fullName evidence="2">TIGR02452 family protein</fullName>
    </submittedName>
</protein>